<dbReference type="SMART" id="SM00256">
    <property type="entry name" value="FBOX"/>
    <property type="match status" value="1"/>
</dbReference>
<dbReference type="Gene3D" id="1.20.1280.50">
    <property type="match status" value="1"/>
</dbReference>
<reference evidence="2" key="2">
    <citation type="submission" date="2020-11" db="EMBL/GenBank/DDBJ databases">
        <authorList>
            <consortium name="DOE Joint Genome Institute"/>
            <person name="Kuo A."/>
            <person name="Miyauchi S."/>
            <person name="Kiss E."/>
            <person name="Drula E."/>
            <person name="Kohler A."/>
            <person name="Sanchez-Garcia M."/>
            <person name="Andreopoulos B."/>
            <person name="Barry K.W."/>
            <person name="Bonito G."/>
            <person name="Buee M."/>
            <person name="Carver A."/>
            <person name="Chen C."/>
            <person name="Cichocki N."/>
            <person name="Clum A."/>
            <person name="Culley D."/>
            <person name="Crous P.W."/>
            <person name="Fauchery L."/>
            <person name="Girlanda M."/>
            <person name="Hayes R."/>
            <person name="Keri Z."/>
            <person name="Labutti K."/>
            <person name="Lipzen A."/>
            <person name="Lombard V."/>
            <person name="Magnuson J."/>
            <person name="Maillard F."/>
            <person name="Morin E."/>
            <person name="Murat C."/>
            <person name="Nolan M."/>
            <person name="Ohm R."/>
            <person name="Pangilinan J."/>
            <person name="Pereira M."/>
            <person name="Perotto S."/>
            <person name="Peter M."/>
            <person name="Riley R."/>
            <person name="Sitrit Y."/>
            <person name="Stielow B."/>
            <person name="Szollosi G."/>
            <person name="Zifcakova L."/>
            <person name="Stursova M."/>
            <person name="Spatafora J.W."/>
            <person name="Tedersoo L."/>
            <person name="Vaario L.-M."/>
            <person name="Yamada A."/>
            <person name="Yan M."/>
            <person name="Wang P."/>
            <person name="Xu J."/>
            <person name="Bruns T."/>
            <person name="Baldrian P."/>
            <person name="Vilgalys R."/>
            <person name="Henrissat B."/>
            <person name="Grigoriev I.V."/>
            <person name="Hibbett D."/>
            <person name="Nagy L.G."/>
            <person name="Martin F.M."/>
        </authorList>
    </citation>
    <scope>NUCLEOTIDE SEQUENCE</scope>
    <source>
        <strain evidence="2">UH-Tt-Lm1</strain>
    </source>
</reference>
<dbReference type="SUPFAM" id="SSF81383">
    <property type="entry name" value="F-box domain"/>
    <property type="match status" value="1"/>
</dbReference>
<gene>
    <name evidence="2" type="ORF">BJ322DRAFT_1109575</name>
</gene>
<comment type="caution">
    <text evidence="2">The sequence shown here is derived from an EMBL/GenBank/DDBJ whole genome shotgun (WGS) entry which is preliminary data.</text>
</comment>
<evidence type="ECO:0000313" key="2">
    <source>
        <dbReference type="EMBL" id="KAF9783727.1"/>
    </source>
</evidence>
<evidence type="ECO:0000259" key="1">
    <source>
        <dbReference type="SMART" id="SM00256"/>
    </source>
</evidence>
<dbReference type="EMBL" id="WIUZ02000009">
    <property type="protein sequence ID" value="KAF9783727.1"/>
    <property type="molecule type" value="Genomic_DNA"/>
</dbReference>
<dbReference type="OrthoDB" id="2921198at2759"/>
<dbReference type="AlphaFoldDB" id="A0A9P6HBS3"/>
<sequence>MEARAYPGKGLSLLQLAFAMNEELKRTAFSPLVNLDEVSQLDNDISVGLATIREWRNTFNRTNRLPFDILSLIPIHLPPHKDRFRASFVCRHWRRTFLRRAELWSDLDLTKGEDYVKTLLERAKGSQLFVLFRGHKMVPTSTMMLLSPHTNQIRDLVFVSRGWADILRFIDTNPGPFPLLDSLAFNTTSEDSDVMVCPTRLFGTAVNLREFYFYSTSVSTWSPSLGHFVFPNLTLFDFVVQQSEDFRALRLFDFLEASPMLQTVRMSIVANISLDGIPQERVVTLPNVKDLDIIVTDCGPGYEIITYISCPSIASMSFMLQGDPETMVLEEIFPTPALWNAIIRRYARSPVEEITLLLNILARVTCTLTLRSSDGTAIGLSLGVKAYNGVRDEVHHQVFTEATSSILYHPQLANVKRFRICHSYEYISPAFTPRIANESGRLFKSLGPLDELTIYRCDVKPYFLFFLGILEGRIEAPAVFSPIKQLTISHPMCPSVEEFRAAVVGLAHLRHALGVPFERVIIRAGGLPAGLEEELRPWVGSAEYCYEDPHGDH</sequence>
<organism evidence="2 3">
    <name type="scientific">Thelephora terrestris</name>
    <dbReference type="NCBI Taxonomy" id="56493"/>
    <lineage>
        <taxon>Eukaryota</taxon>
        <taxon>Fungi</taxon>
        <taxon>Dikarya</taxon>
        <taxon>Basidiomycota</taxon>
        <taxon>Agaricomycotina</taxon>
        <taxon>Agaricomycetes</taxon>
        <taxon>Thelephorales</taxon>
        <taxon>Thelephoraceae</taxon>
        <taxon>Thelephora</taxon>
    </lineage>
</organism>
<dbReference type="InterPro" id="IPR036047">
    <property type="entry name" value="F-box-like_dom_sf"/>
</dbReference>
<dbReference type="InterPro" id="IPR001810">
    <property type="entry name" value="F-box_dom"/>
</dbReference>
<protein>
    <recommendedName>
        <fullName evidence="1">F-box domain-containing protein</fullName>
    </recommendedName>
</protein>
<proteinExistence type="predicted"/>
<dbReference type="Pfam" id="PF12937">
    <property type="entry name" value="F-box-like"/>
    <property type="match status" value="1"/>
</dbReference>
<keyword evidence="3" id="KW-1185">Reference proteome</keyword>
<reference evidence="2" key="1">
    <citation type="journal article" date="2020" name="Nat. Commun.">
        <title>Large-scale genome sequencing of mycorrhizal fungi provides insights into the early evolution of symbiotic traits.</title>
        <authorList>
            <person name="Miyauchi S."/>
            <person name="Kiss E."/>
            <person name="Kuo A."/>
            <person name="Drula E."/>
            <person name="Kohler A."/>
            <person name="Sanchez-Garcia M."/>
            <person name="Morin E."/>
            <person name="Andreopoulos B."/>
            <person name="Barry K.W."/>
            <person name="Bonito G."/>
            <person name="Buee M."/>
            <person name="Carver A."/>
            <person name="Chen C."/>
            <person name="Cichocki N."/>
            <person name="Clum A."/>
            <person name="Culley D."/>
            <person name="Crous P.W."/>
            <person name="Fauchery L."/>
            <person name="Girlanda M."/>
            <person name="Hayes R.D."/>
            <person name="Keri Z."/>
            <person name="LaButti K."/>
            <person name="Lipzen A."/>
            <person name="Lombard V."/>
            <person name="Magnuson J."/>
            <person name="Maillard F."/>
            <person name="Murat C."/>
            <person name="Nolan M."/>
            <person name="Ohm R.A."/>
            <person name="Pangilinan J."/>
            <person name="Pereira M.F."/>
            <person name="Perotto S."/>
            <person name="Peter M."/>
            <person name="Pfister S."/>
            <person name="Riley R."/>
            <person name="Sitrit Y."/>
            <person name="Stielow J.B."/>
            <person name="Szollosi G."/>
            <person name="Zifcakova L."/>
            <person name="Stursova M."/>
            <person name="Spatafora J.W."/>
            <person name="Tedersoo L."/>
            <person name="Vaario L.M."/>
            <person name="Yamada A."/>
            <person name="Yan M."/>
            <person name="Wang P."/>
            <person name="Xu J."/>
            <person name="Bruns T."/>
            <person name="Baldrian P."/>
            <person name="Vilgalys R."/>
            <person name="Dunand C."/>
            <person name="Henrissat B."/>
            <person name="Grigoriev I.V."/>
            <person name="Hibbett D."/>
            <person name="Nagy L.G."/>
            <person name="Martin F.M."/>
        </authorList>
    </citation>
    <scope>NUCLEOTIDE SEQUENCE</scope>
    <source>
        <strain evidence="2">UH-Tt-Lm1</strain>
    </source>
</reference>
<accession>A0A9P6HBS3</accession>
<dbReference type="Proteomes" id="UP000736335">
    <property type="component" value="Unassembled WGS sequence"/>
</dbReference>
<feature type="domain" description="F-box" evidence="1">
    <location>
        <begin position="65"/>
        <end position="107"/>
    </location>
</feature>
<evidence type="ECO:0000313" key="3">
    <source>
        <dbReference type="Proteomes" id="UP000736335"/>
    </source>
</evidence>
<name>A0A9P6HBS3_9AGAM</name>